<dbReference type="Proteomes" id="UP001451782">
    <property type="component" value="Chromosome"/>
</dbReference>
<name>A0AAN0M0E3_9RHOB</name>
<organism evidence="2 3">
    <name type="scientific">Yoonia algicola</name>
    <dbReference type="NCBI Taxonomy" id="3137368"/>
    <lineage>
        <taxon>Bacteria</taxon>
        <taxon>Pseudomonadati</taxon>
        <taxon>Pseudomonadota</taxon>
        <taxon>Alphaproteobacteria</taxon>
        <taxon>Rhodobacterales</taxon>
        <taxon>Paracoccaceae</taxon>
        <taxon>Yoonia</taxon>
    </lineage>
</organism>
<keyword evidence="1" id="KW-0472">Membrane</keyword>
<keyword evidence="1" id="KW-1133">Transmembrane helix</keyword>
<accession>A0AAN0M0E3</accession>
<proteinExistence type="predicted"/>
<sequence>MTSADIFEGIASISQLSMAIAVAFGVYVAWRQLHSWRDELLLRKQADVAEELLASALTVSDELKSLRSPFDSIPKDEVGNKGFLYRQRYERFIDKAEIFVRLRSAQVRAEALLDIKEISQAVDTLFKVRQRCLIALDMLFDRAERGESSYEDDDDRKLYMKLRNDMYGIYTEKYDPLGMEQLEAISQLRQLLKPAIQYQGLKKIAEK</sequence>
<evidence type="ECO:0000256" key="1">
    <source>
        <dbReference type="SAM" id="Phobius"/>
    </source>
</evidence>
<keyword evidence="3" id="KW-1185">Reference proteome</keyword>
<evidence type="ECO:0000313" key="3">
    <source>
        <dbReference type="Proteomes" id="UP001451782"/>
    </source>
</evidence>
<dbReference type="KEGG" id="yag:AABB28_12200"/>
<dbReference type="RefSeq" id="WP_342069048.1">
    <property type="nucleotide sequence ID" value="NZ_CP151762.1"/>
</dbReference>
<dbReference type="EMBL" id="CP151762">
    <property type="protein sequence ID" value="WZU62645.1"/>
    <property type="molecule type" value="Genomic_DNA"/>
</dbReference>
<reference evidence="2 3" key="1">
    <citation type="submission" date="2024-04" db="EMBL/GenBank/DDBJ databases">
        <title>Phylogenomic analyses of a clade within the roseobacter group suggest taxonomic reassignments of species of the genera Aestuariivita, Citreicella, Loktanella, Nautella, Pelagibaca, Ruegeria, Thalassobius, Thiobacimonas and Tropicibacter, and the proposal o.</title>
        <authorList>
            <person name="Jeon C.O."/>
        </authorList>
    </citation>
    <scope>NUCLEOTIDE SEQUENCE [LARGE SCALE GENOMIC DNA]</scope>
    <source>
        <strain evidence="2 3">G8-12</strain>
    </source>
</reference>
<protein>
    <submittedName>
        <fullName evidence="2">Uncharacterized protein</fullName>
    </submittedName>
</protein>
<feature type="transmembrane region" description="Helical" evidence="1">
    <location>
        <begin position="6"/>
        <end position="30"/>
    </location>
</feature>
<keyword evidence="1" id="KW-0812">Transmembrane</keyword>
<evidence type="ECO:0000313" key="2">
    <source>
        <dbReference type="EMBL" id="WZU62645.1"/>
    </source>
</evidence>
<gene>
    <name evidence="2" type="ORF">AABB28_12200</name>
</gene>
<dbReference type="AlphaFoldDB" id="A0AAN0M0E3"/>